<reference evidence="2" key="1">
    <citation type="submission" date="2023-03" db="EMBL/GenBank/DDBJ databases">
        <title>Massive genome expansion in bonnet fungi (Mycena s.s.) driven by repeated elements and novel gene families across ecological guilds.</title>
        <authorList>
            <consortium name="Lawrence Berkeley National Laboratory"/>
            <person name="Harder C.B."/>
            <person name="Miyauchi S."/>
            <person name="Viragh M."/>
            <person name="Kuo A."/>
            <person name="Thoen E."/>
            <person name="Andreopoulos B."/>
            <person name="Lu D."/>
            <person name="Skrede I."/>
            <person name="Drula E."/>
            <person name="Henrissat B."/>
            <person name="Morin E."/>
            <person name="Kohler A."/>
            <person name="Barry K."/>
            <person name="LaButti K."/>
            <person name="Morin E."/>
            <person name="Salamov A."/>
            <person name="Lipzen A."/>
            <person name="Mereny Z."/>
            <person name="Hegedus B."/>
            <person name="Baldrian P."/>
            <person name="Stursova M."/>
            <person name="Weitz H."/>
            <person name="Taylor A."/>
            <person name="Grigoriev I.V."/>
            <person name="Nagy L.G."/>
            <person name="Martin F."/>
            <person name="Kauserud H."/>
        </authorList>
    </citation>
    <scope>NUCLEOTIDE SEQUENCE</scope>
    <source>
        <strain evidence="2">CBHHK067</strain>
    </source>
</reference>
<sequence>MAKRKRDADAGPSSNTRARRLIKTEPDELLLNPKIEDAPSPRRNPSRGAKRFKSEKADDQNLGPTPRTVKREPSATTDVLQDSEDEVISPRAARRRQLAVMRSESEVGEDAEDPKTPIPRRLRRGRSEEEEDEKGDVPAGENDLDSDTDSANVDDLDRMSTSRYPMPTYTFTVPTPPSPSKPTAKELRSAALQRYTKTRNTKPSPTSARKNIVEAAEASAKTRKAKSSPTSAPVEDGAETSSVPDSEEDVDSTETDGSDMGTEEDLDKSDASLIDDEDHAADEVLEVEEALGPERYARRNIDGQLAVFVEYIVRLHYEPNLLSLTTTTEDDTAITALRRHMDGYANSMLLSTWSGPFTAMLQQRPVLIGPISCETDDCQACWTRGPYACSVSGSCTLTTRKGFYDRDGDTFQDIPERKIEYDKETTCDFPNSAVAPKLLYPPGFRLVVGARCSHRAVAYHQARHYMYSISTRVRDEIESLCDQDDDLVGDKDSLLKALEEEEFVTELLNDFKADQKHWKEFQYRFGGT</sequence>
<gene>
    <name evidence="2" type="ORF">B0H17DRAFT_1207159</name>
</gene>
<evidence type="ECO:0000313" key="3">
    <source>
        <dbReference type="Proteomes" id="UP001221757"/>
    </source>
</evidence>
<dbReference type="AlphaFoldDB" id="A0AAD7D3D9"/>
<keyword evidence="3" id="KW-1185">Reference proteome</keyword>
<protein>
    <recommendedName>
        <fullName evidence="4">DUF4211 domain-containing protein</fullName>
    </recommendedName>
</protein>
<feature type="compositionally biased region" description="Acidic residues" evidence="1">
    <location>
        <begin position="142"/>
        <end position="154"/>
    </location>
</feature>
<proteinExistence type="predicted"/>
<evidence type="ECO:0008006" key="4">
    <source>
        <dbReference type="Google" id="ProtNLM"/>
    </source>
</evidence>
<feature type="region of interest" description="Disordered" evidence="1">
    <location>
        <begin position="1"/>
        <end position="266"/>
    </location>
</feature>
<evidence type="ECO:0000313" key="2">
    <source>
        <dbReference type="EMBL" id="KAJ7677243.1"/>
    </source>
</evidence>
<comment type="caution">
    <text evidence="2">The sequence shown here is derived from an EMBL/GenBank/DDBJ whole genome shotgun (WGS) entry which is preliminary data.</text>
</comment>
<dbReference type="EMBL" id="JARKIE010000140">
    <property type="protein sequence ID" value="KAJ7677243.1"/>
    <property type="molecule type" value="Genomic_DNA"/>
</dbReference>
<name>A0AAD7D3D9_MYCRO</name>
<organism evidence="2 3">
    <name type="scientific">Mycena rosella</name>
    <name type="common">Pink bonnet</name>
    <name type="synonym">Agaricus rosellus</name>
    <dbReference type="NCBI Taxonomy" id="1033263"/>
    <lineage>
        <taxon>Eukaryota</taxon>
        <taxon>Fungi</taxon>
        <taxon>Dikarya</taxon>
        <taxon>Basidiomycota</taxon>
        <taxon>Agaricomycotina</taxon>
        <taxon>Agaricomycetes</taxon>
        <taxon>Agaricomycetidae</taxon>
        <taxon>Agaricales</taxon>
        <taxon>Marasmiineae</taxon>
        <taxon>Mycenaceae</taxon>
        <taxon>Mycena</taxon>
    </lineage>
</organism>
<feature type="compositionally biased region" description="Acidic residues" evidence="1">
    <location>
        <begin position="245"/>
        <end position="266"/>
    </location>
</feature>
<evidence type="ECO:0000256" key="1">
    <source>
        <dbReference type="SAM" id="MobiDB-lite"/>
    </source>
</evidence>
<dbReference type="Proteomes" id="UP001221757">
    <property type="component" value="Unassembled WGS sequence"/>
</dbReference>
<accession>A0AAD7D3D9</accession>